<accession>A0ABV5D307</accession>
<protein>
    <submittedName>
        <fullName evidence="2">Type VII secretion protein EccE</fullName>
    </submittedName>
</protein>
<feature type="domain" description="Type VII secretion system protein EccE" evidence="1">
    <location>
        <begin position="156"/>
        <end position="259"/>
    </location>
</feature>
<gene>
    <name evidence="2" type="ORF">AAFH96_37175</name>
</gene>
<keyword evidence="3" id="KW-1185">Reference proteome</keyword>
<sequence>PAVATGVAGAAVVAATLARRGGRWWLERWMMSVAQRRRRRGRPIPHGDPRVTALRHLAPGLTVQNASVGDSADIGVARDDAGWYACAAVSTGRRRKDGALPLDQLVAALAETGQPGAVLQVVTLTVPAPGMDTPPASHAGQSYRQLLTGFGSAVVPAHRAVWITVRLDAWALAEAVVDEHGTALDDVPELVAALLHRVTKTLRRAGFTVQPLDDAGLLDALVQSCDLEGAAAPGNGRGEPREEWSRWHSGRLAHRTFWVRRWPATDQIGALLDAVGATPSALTSAALTLAAEGDGDGVDLRGLVRLAAPPPELGPVCLAAARAAELAGADLFPLDGEHGPAVYASAPTGGGAR</sequence>
<organism evidence="2 3">
    <name type="scientific">Polymorphospora lycopeni</name>
    <dbReference type="NCBI Taxonomy" id="3140240"/>
    <lineage>
        <taxon>Bacteria</taxon>
        <taxon>Bacillati</taxon>
        <taxon>Actinomycetota</taxon>
        <taxon>Actinomycetes</taxon>
        <taxon>Micromonosporales</taxon>
        <taxon>Micromonosporaceae</taxon>
        <taxon>Polymorphospora</taxon>
    </lineage>
</organism>
<dbReference type="InterPro" id="IPR050051">
    <property type="entry name" value="EccE_dom"/>
</dbReference>
<dbReference type="EMBL" id="JBCGDC010000326">
    <property type="protein sequence ID" value="MFB6398647.1"/>
    <property type="molecule type" value="Genomic_DNA"/>
</dbReference>
<dbReference type="Pfam" id="PF11203">
    <property type="entry name" value="EccE"/>
    <property type="match status" value="1"/>
</dbReference>
<comment type="caution">
    <text evidence="2">The sequence shown here is derived from an EMBL/GenBank/DDBJ whole genome shotgun (WGS) entry which is preliminary data.</text>
</comment>
<feature type="non-terminal residue" evidence="2">
    <location>
        <position position="1"/>
    </location>
</feature>
<evidence type="ECO:0000313" key="2">
    <source>
        <dbReference type="EMBL" id="MFB6398647.1"/>
    </source>
</evidence>
<reference evidence="2 3" key="1">
    <citation type="submission" date="2024-04" db="EMBL/GenBank/DDBJ databases">
        <title>Polymorphospora sp. isolated from Baiyangdian Lake in Xiong'an New Area.</title>
        <authorList>
            <person name="Zhang X."/>
            <person name="Liu J."/>
        </authorList>
    </citation>
    <scope>NUCLEOTIDE SEQUENCE [LARGE SCALE GENOMIC DNA]</scope>
    <source>
        <strain evidence="2 3">2-325</strain>
    </source>
</reference>
<dbReference type="RefSeq" id="WP_375737363.1">
    <property type="nucleotide sequence ID" value="NZ_JBCGDC010000326.1"/>
</dbReference>
<name>A0ABV5D307_9ACTN</name>
<evidence type="ECO:0000259" key="1">
    <source>
        <dbReference type="Pfam" id="PF11203"/>
    </source>
</evidence>
<evidence type="ECO:0000313" key="3">
    <source>
        <dbReference type="Proteomes" id="UP001582793"/>
    </source>
</evidence>
<proteinExistence type="predicted"/>
<dbReference type="Proteomes" id="UP001582793">
    <property type="component" value="Unassembled WGS sequence"/>
</dbReference>